<protein>
    <submittedName>
        <fullName evidence="5">Ribonuclease H-like domain-containing protein</fullName>
    </submittedName>
</protein>
<keyword evidence="1" id="KW-0479">Metal-binding</keyword>
<dbReference type="PROSITE" id="PS50994">
    <property type="entry name" value="INTEGRASE"/>
    <property type="match status" value="1"/>
</dbReference>
<dbReference type="Pfam" id="PF13976">
    <property type="entry name" value="gag_pre-integrs"/>
    <property type="match status" value="1"/>
</dbReference>
<evidence type="ECO:0000256" key="3">
    <source>
        <dbReference type="SAM" id="MobiDB-lite"/>
    </source>
</evidence>
<evidence type="ECO:0000256" key="2">
    <source>
        <dbReference type="ARBA" id="ARBA00022801"/>
    </source>
</evidence>
<feature type="compositionally biased region" description="Basic and acidic residues" evidence="3">
    <location>
        <begin position="437"/>
        <end position="457"/>
    </location>
</feature>
<sequence length="1034" mass="117998">RITGKGKISTGKLDFEDVYFVKELKFNLFSVSQMCDKKNSVLFTDTECVVLSPDFKLLDENYVLLRVPRKDNMYSVDLKNIVPSGGLTCLFAKATLDESNLWHRRLGHINFKTMNKLVRGNLVRGLPSKIFENNHTCVACQKGKQHKASFVIDDYSRFSWVFFLATKDETSEILKTFITGIENLIDLKVKVIRCDNGTEFKNKVMNQFCEMKGIKREFSVARTLQQNGVAERKNRTLIEATRTMLSDSKLPTTFWAEVVNTACYVQNRVLVIKPHNKTPYELFLCRKFALSFMRPFGCPVTILNTLDHLGKFDGKADVGFFVGYTTNSKAYRIFNSRTRIVEENLHVKFSEETPNIEGNRPNWLFDMDALTISMNYKPIVAGNQTNGNAGTKENIDAGQAGKKIVLDQEYILLPLLTSDPSLSKSSKDSPDTGFKPSGEEEKIDSEHPENKDKNNDIDKNIVYGCIDDPSMPNLEEIFYSDDNEEVCVKDDMNNLATTVPVSPIPTTRVHKNHPLEQIIRDIHSASQTRRMTKNVTEHVEPKKVIQVLIDPSWIEAMQDELLQFKLQKVWTLVDLPYGNKAIGTKWVYTNKKDDRGIVVRNKARLVAQGYTQEEGIDYDEVFAPVARIEAIRLFLAYASFMNFIVYQMDVKNAFLYGIIEEEVENALYGLHQAPRAWYETLSTYLLENRFRRGTIDKTLFTKKDKDDILLVQVYVDNIIFGSTKKSLCTEFKQMMHKRFQMSSMGELTFFLGLQVKQKDDGIFISQDKYVVDILKKFDFATINTTNTPMETNKALLRDEEAADVDVHLYRSMIGSLMYLTASRPDIMFVVCACARFQVTLKTLHLHAMKRIFRYLKGHPKLGLWYPRDSPFDLEAFSDSDYDGASLDMKSTTAGCQFLRRRLISWQCKKQTIIANSTTEAEYVAAANCYGQNGRAATTASSLEAEQDNGNINRTQSMATLNESFPQGTDSSSGPRCQDTILGVHKLKFDLRLHLNKSYDPPLSRVNTLESREDIMKLKELTEFCTKQSVKALDV</sequence>
<comment type="caution">
    <text evidence="5">The sequence shown here is derived from an EMBL/GenBank/DDBJ whole genome shotgun (WGS) entry which is preliminary data.</text>
</comment>
<dbReference type="InterPro" id="IPR012337">
    <property type="entry name" value="RNaseH-like_sf"/>
</dbReference>
<dbReference type="InterPro" id="IPR043502">
    <property type="entry name" value="DNA/RNA_pol_sf"/>
</dbReference>
<dbReference type="Gene3D" id="3.30.420.10">
    <property type="entry name" value="Ribonuclease H-like superfamily/Ribonuclease H"/>
    <property type="match status" value="1"/>
</dbReference>
<reference evidence="5" key="2">
    <citation type="submission" date="2022-01" db="EMBL/GenBank/DDBJ databases">
        <authorList>
            <person name="Yamashiro T."/>
            <person name="Shiraishi A."/>
            <person name="Satake H."/>
            <person name="Nakayama K."/>
        </authorList>
    </citation>
    <scope>NUCLEOTIDE SEQUENCE</scope>
</reference>
<evidence type="ECO:0000313" key="5">
    <source>
        <dbReference type="EMBL" id="GJT43648.1"/>
    </source>
</evidence>
<dbReference type="InterPro" id="IPR039537">
    <property type="entry name" value="Retrotran_Ty1/copia-like"/>
</dbReference>
<dbReference type="Proteomes" id="UP001151760">
    <property type="component" value="Unassembled WGS sequence"/>
</dbReference>
<dbReference type="CDD" id="cd09272">
    <property type="entry name" value="RNase_HI_RT_Ty1"/>
    <property type="match status" value="1"/>
</dbReference>
<organism evidence="5 6">
    <name type="scientific">Tanacetum coccineum</name>
    <dbReference type="NCBI Taxonomy" id="301880"/>
    <lineage>
        <taxon>Eukaryota</taxon>
        <taxon>Viridiplantae</taxon>
        <taxon>Streptophyta</taxon>
        <taxon>Embryophyta</taxon>
        <taxon>Tracheophyta</taxon>
        <taxon>Spermatophyta</taxon>
        <taxon>Magnoliopsida</taxon>
        <taxon>eudicotyledons</taxon>
        <taxon>Gunneridae</taxon>
        <taxon>Pentapetalae</taxon>
        <taxon>asterids</taxon>
        <taxon>campanulids</taxon>
        <taxon>Asterales</taxon>
        <taxon>Asteraceae</taxon>
        <taxon>Asteroideae</taxon>
        <taxon>Anthemideae</taxon>
        <taxon>Anthemidinae</taxon>
        <taxon>Tanacetum</taxon>
    </lineage>
</organism>
<dbReference type="InterPro" id="IPR013103">
    <property type="entry name" value="RVT_2"/>
</dbReference>
<accession>A0ABQ5DZN8</accession>
<evidence type="ECO:0000256" key="1">
    <source>
        <dbReference type="ARBA" id="ARBA00022723"/>
    </source>
</evidence>
<feature type="region of interest" description="Disordered" evidence="3">
    <location>
        <begin position="421"/>
        <end position="457"/>
    </location>
</feature>
<dbReference type="PANTHER" id="PTHR42648">
    <property type="entry name" value="TRANSPOSASE, PUTATIVE-RELATED"/>
    <property type="match status" value="1"/>
</dbReference>
<dbReference type="Pfam" id="PF25597">
    <property type="entry name" value="SH3_retrovirus"/>
    <property type="match status" value="1"/>
</dbReference>
<proteinExistence type="predicted"/>
<keyword evidence="6" id="KW-1185">Reference proteome</keyword>
<keyword evidence="2" id="KW-0378">Hydrolase</keyword>
<gene>
    <name evidence="5" type="ORF">Tco_0952363</name>
</gene>
<evidence type="ECO:0000259" key="4">
    <source>
        <dbReference type="PROSITE" id="PS50994"/>
    </source>
</evidence>
<dbReference type="InterPro" id="IPR036397">
    <property type="entry name" value="RNaseH_sf"/>
</dbReference>
<evidence type="ECO:0000313" key="6">
    <source>
        <dbReference type="Proteomes" id="UP001151760"/>
    </source>
</evidence>
<feature type="domain" description="Integrase catalytic" evidence="4">
    <location>
        <begin position="123"/>
        <end position="287"/>
    </location>
</feature>
<dbReference type="InterPro" id="IPR057670">
    <property type="entry name" value="SH3_retrovirus"/>
</dbReference>
<reference evidence="5" key="1">
    <citation type="journal article" date="2022" name="Int. J. Mol. Sci.">
        <title>Draft Genome of Tanacetum Coccineum: Genomic Comparison of Closely Related Tanacetum-Family Plants.</title>
        <authorList>
            <person name="Yamashiro T."/>
            <person name="Shiraishi A."/>
            <person name="Nakayama K."/>
            <person name="Satake H."/>
        </authorList>
    </citation>
    <scope>NUCLEOTIDE SEQUENCE</scope>
</reference>
<dbReference type="SUPFAM" id="SSF53098">
    <property type="entry name" value="Ribonuclease H-like"/>
    <property type="match status" value="1"/>
</dbReference>
<name>A0ABQ5DZN8_9ASTR</name>
<dbReference type="EMBL" id="BQNB010015748">
    <property type="protein sequence ID" value="GJT43648.1"/>
    <property type="molecule type" value="Genomic_DNA"/>
</dbReference>
<dbReference type="InterPro" id="IPR001584">
    <property type="entry name" value="Integrase_cat-core"/>
</dbReference>
<dbReference type="InterPro" id="IPR025724">
    <property type="entry name" value="GAG-pre-integrase_dom"/>
</dbReference>
<feature type="non-terminal residue" evidence="5">
    <location>
        <position position="1"/>
    </location>
</feature>
<dbReference type="Pfam" id="PF07727">
    <property type="entry name" value="RVT_2"/>
    <property type="match status" value="2"/>
</dbReference>
<dbReference type="SUPFAM" id="SSF56672">
    <property type="entry name" value="DNA/RNA polymerases"/>
    <property type="match status" value="1"/>
</dbReference>
<dbReference type="PANTHER" id="PTHR42648:SF32">
    <property type="entry name" value="RIBONUCLEASE H-LIKE DOMAIN, GAG-PRE-INTEGRASE DOMAIN PROTEIN-RELATED"/>
    <property type="match status" value="1"/>
</dbReference>